<protein>
    <recommendedName>
        <fullName evidence="3">Armadillo-like helical</fullName>
    </recommendedName>
</protein>
<gene>
    <name evidence="1" type="ORF">KIPB_011750</name>
</gene>
<sequence>MSQPLFPKHQRGSQAVMSIQNIIDGLEGDKAQSKLHGISHLRLLSSRANPDQALALLRTKGFLDLVIHLIGDASTTEIDKRCRLYALHTLTYHVLKAPVIDEVILAHPRLLPALTSVLKDSSAPTPPSVAAIRVLDFLCVHKPNRTVIGFFTLEDEDKTSMLDLL</sequence>
<dbReference type="EMBL" id="BDIP01004914">
    <property type="protein sequence ID" value="GIQ89315.1"/>
    <property type="molecule type" value="Genomic_DNA"/>
</dbReference>
<dbReference type="OrthoDB" id="10643818at2759"/>
<reference evidence="1 2" key="1">
    <citation type="journal article" date="2018" name="PLoS ONE">
        <title>The draft genome of Kipferlia bialata reveals reductive genome evolution in fornicate parasites.</title>
        <authorList>
            <person name="Tanifuji G."/>
            <person name="Takabayashi S."/>
            <person name="Kume K."/>
            <person name="Takagi M."/>
            <person name="Nakayama T."/>
            <person name="Kamikawa R."/>
            <person name="Inagaki Y."/>
            <person name="Hashimoto T."/>
        </authorList>
    </citation>
    <scope>NUCLEOTIDE SEQUENCE [LARGE SCALE GENOMIC DNA]</scope>
    <source>
        <strain evidence="1">NY0173</strain>
    </source>
</reference>
<dbReference type="Gene3D" id="1.25.10.10">
    <property type="entry name" value="Leucine-rich Repeat Variant"/>
    <property type="match status" value="1"/>
</dbReference>
<accession>A0A9K3D6J8</accession>
<organism evidence="1 2">
    <name type="scientific">Kipferlia bialata</name>
    <dbReference type="NCBI Taxonomy" id="797122"/>
    <lineage>
        <taxon>Eukaryota</taxon>
        <taxon>Metamonada</taxon>
        <taxon>Carpediemonas-like organisms</taxon>
        <taxon>Kipferlia</taxon>
    </lineage>
</organism>
<feature type="non-terminal residue" evidence="1">
    <location>
        <position position="1"/>
    </location>
</feature>
<dbReference type="InterPro" id="IPR016024">
    <property type="entry name" value="ARM-type_fold"/>
</dbReference>
<keyword evidence="2" id="KW-1185">Reference proteome</keyword>
<dbReference type="SUPFAM" id="SSF48371">
    <property type="entry name" value="ARM repeat"/>
    <property type="match status" value="1"/>
</dbReference>
<name>A0A9K3D6J8_9EUKA</name>
<evidence type="ECO:0008006" key="3">
    <source>
        <dbReference type="Google" id="ProtNLM"/>
    </source>
</evidence>
<dbReference type="AlphaFoldDB" id="A0A9K3D6J8"/>
<evidence type="ECO:0000313" key="1">
    <source>
        <dbReference type="EMBL" id="GIQ89315.1"/>
    </source>
</evidence>
<comment type="caution">
    <text evidence="1">The sequence shown here is derived from an EMBL/GenBank/DDBJ whole genome shotgun (WGS) entry which is preliminary data.</text>
</comment>
<proteinExistence type="predicted"/>
<dbReference type="InterPro" id="IPR011989">
    <property type="entry name" value="ARM-like"/>
</dbReference>
<evidence type="ECO:0000313" key="2">
    <source>
        <dbReference type="Proteomes" id="UP000265618"/>
    </source>
</evidence>
<dbReference type="Proteomes" id="UP000265618">
    <property type="component" value="Unassembled WGS sequence"/>
</dbReference>